<name>A0A4C1W353_EUMVA</name>
<accession>A0A4C1W353</accession>
<protein>
    <submittedName>
        <fullName evidence="1">Uncharacterized protein</fullName>
    </submittedName>
</protein>
<reference evidence="1 2" key="1">
    <citation type="journal article" date="2019" name="Commun. Biol.">
        <title>The bagworm genome reveals a unique fibroin gene that provides high tensile strength.</title>
        <authorList>
            <person name="Kono N."/>
            <person name="Nakamura H."/>
            <person name="Ohtoshi R."/>
            <person name="Tomita M."/>
            <person name="Numata K."/>
            <person name="Arakawa K."/>
        </authorList>
    </citation>
    <scope>NUCLEOTIDE SEQUENCE [LARGE SCALE GENOMIC DNA]</scope>
</reference>
<comment type="caution">
    <text evidence="1">The sequence shown here is derived from an EMBL/GenBank/DDBJ whole genome shotgun (WGS) entry which is preliminary data.</text>
</comment>
<keyword evidence="2" id="KW-1185">Reference proteome</keyword>
<evidence type="ECO:0000313" key="2">
    <source>
        <dbReference type="Proteomes" id="UP000299102"/>
    </source>
</evidence>
<proteinExistence type="predicted"/>
<dbReference type="AlphaFoldDB" id="A0A4C1W353"/>
<gene>
    <name evidence="1" type="ORF">EVAR_75071_1</name>
</gene>
<sequence length="141" mass="15985">MKRSAWVQLQGGGRLGCNGEIFWSECNECDCNDCNPNYVCVCSDKVFRNIYSLIAPVVLKFYVIRERAGATDFARAEKKRLAAQFAHQHARAACSRTLVTTDCISIGFELNFLQESFRVLIKSYAIHSFYGSVAKDKKERL</sequence>
<dbReference type="OrthoDB" id="7336195at2759"/>
<dbReference type="Proteomes" id="UP000299102">
    <property type="component" value="Unassembled WGS sequence"/>
</dbReference>
<evidence type="ECO:0000313" key="1">
    <source>
        <dbReference type="EMBL" id="GBP44614.1"/>
    </source>
</evidence>
<dbReference type="EMBL" id="BGZK01000455">
    <property type="protein sequence ID" value="GBP44614.1"/>
    <property type="molecule type" value="Genomic_DNA"/>
</dbReference>
<organism evidence="1 2">
    <name type="scientific">Eumeta variegata</name>
    <name type="common">Bagworm moth</name>
    <name type="synonym">Eumeta japonica</name>
    <dbReference type="NCBI Taxonomy" id="151549"/>
    <lineage>
        <taxon>Eukaryota</taxon>
        <taxon>Metazoa</taxon>
        <taxon>Ecdysozoa</taxon>
        <taxon>Arthropoda</taxon>
        <taxon>Hexapoda</taxon>
        <taxon>Insecta</taxon>
        <taxon>Pterygota</taxon>
        <taxon>Neoptera</taxon>
        <taxon>Endopterygota</taxon>
        <taxon>Lepidoptera</taxon>
        <taxon>Glossata</taxon>
        <taxon>Ditrysia</taxon>
        <taxon>Tineoidea</taxon>
        <taxon>Psychidae</taxon>
        <taxon>Oiketicinae</taxon>
        <taxon>Eumeta</taxon>
    </lineage>
</organism>